<evidence type="ECO:0000313" key="6">
    <source>
        <dbReference type="EMBL" id="OWA53148.1"/>
    </source>
</evidence>
<keyword evidence="2 5" id="KW-0812">Transmembrane</keyword>
<comment type="subcellular location">
    <subcellularLocation>
        <location evidence="1">Membrane</location>
        <topology evidence="1">Multi-pass membrane protein</topology>
    </subcellularLocation>
</comment>
<feature type="transmembrane region" description="Helical" evidence="5">
    <location>
        <begin position="182"/>
        <end position="199"/>
    </location>
</feature>
<name>A0A9X6RM72_HYPEX</name>
<evidence type="ECO:0000256" key="1">
    <source>
        <dbReference type="ARBA" id="ARBA00004141"/>
    </source>
</evidence>
<keyword evidence="4 5" id="KW-0472">Membrane</keyword>
<keyword evidence="3 5" id="KW-1133">Transmembrane helix</keyword>
<dbReference type="InterPro" id="IPR013604">
    <property type="entry name" value="7TM_chemorcpt"/>
</dbReference>
<dbReference type="GO" id="GO:0050909">
    <property type="term" value="P:sensory perception of taste"/>
    <property type="evidence" value="ECO:0007669"/>
    <property type="project" value="InterPro"/>
</dbReference>
<dbReference type="GO" id="GO:0016020">
    <property type="term" value="C:membrane"/>
    <property type="evidence" value="ECO:0007669"/>
    <property type="project" value="UniProtKB-SubCell"/>
</dbReference>
<feature type="transmembrane region" description="Helical" evidence="5">
    <location>
        <begin position="148"/>
        <end position="170"/>
    </location>
</feature>
<accession>A0A9X6RM72</accession>
<proteinExistence type="predicted"/>
<dbReference type="Pfam" id="PF08395">
    <property type="entry name" value="7tm_7"/>
    <property type="match status" value="1"/>
</dbReference>
<dbReference type="AlphaFoldDB" id="A0A9X6RM72"/>
<organism evidence="6 7">
    <name type="scientific">Hypsibius exemplaris</name>
    <name type="common">Freshwater tardigrade</name>
    <dbReference type="NCBI Taxonomy" id="2072580"/>
    <lineage>
        <taxon>Eukaryota</taxon>
        <taxon>Metazoa</taxon>
        <taxon>Ecdysozoa</taxon>
        <taxon>Tardigrada</taxon>
        <taxon>Eutardigrada</taxon>
        <taxon>Parachela</taxon>
        <taxon>Hypsibioidea</taxon>
        <taxon>Hypsibiidae</taxon>
        <taxon>Hypsibius</taxon>
    </lineage>
</organism>
<evidence type="ECO:0000256" key="3">
    <source>
        <dbReference type="ARBA" id="ARBA00022989"/>
    </source>
</evidence>
<feature type="transmembrane region" description="Helical" evidence="5">
    <location>
        <begin position="64"/>
        <end position="87"/>
    </location>
</feature>
<evidence type="ECO:0000256" key="5">
    <source>
        <dbReference type="SAM" id="Phobius"/>
    </source>
</evidence>
<dbReference type="EMBL" id="MTYJ01000305">
    <property type="protein sequence ID" value="OWA53148.1"/>
    <property type="molecule type" value="Genomic_DNA"/>
</dbReference>
<evidence type="ECO:0000256" key="4">
    <source>
        <dbReference type="ARBA" id="ARBA00023136"/>
    </source>
</evidence>
<evidence type="ECO:0000256" key="2">
    <source>
        <dbReference type="ARBA" id="ARBA00022692"/>
    </source>
</evidence>
<feature type="transmembrane region" description="Helical" evidence="5">
    <location>
        <begin position="211"/>
        <end position="229"/>
    </location>
</feature>
<feature type="transmembrane region" description="Helical" evidence="5">
    <location>
        <begin position="317"/>
        <end position="336"/>
    </location>
</feature>
<evidence type="ECO:0000313" key="7">
    <source>
        <dbReference type="Proteomes" id="UP000192578"/>
    </source>
</evidence>
<comment type="caution">
    <text evidence="6">The sequence shown here is derived from an EMBL/GenBank/DDBJ whole genome shotgun (WGS) entry which is preliminary data.</text>
</comment>
<feature type="transmembrane region" description="Helical" evidence="5">
    <location>
        <begin position="271"/>
        <end position="296"/>
    </location>
</feature>
<keyword evidence="7" id="KW-1185">Reference proteome</keyword>
<gene>
    <name evidence="6" type="ORF">BV898_17583</name>
</gene>
<reference evidence="7" key="1">
    <citation type="submission" date="2017-01" db="EMBL/GenBank/DDBJ databases">
        <title>Comparative genomics of anhydrobiosis in the tardigrade Hypsibius dujardini.</title>
        <authorList>
            <person name="Yoshida Y."/>
            <person name="Koutsovoulos G."/>
            <person name="Laetsch D."/>
            <person name="Stevens L."/>
            <person name="Kumar S."/>
            <person name="Horikawa D."/>
            <person name="Ishino K."/>
            <person name="Komine S."/>
            <person name="Tomita M."/>
            <person name="Blaxter M."/>
            <person name="Arakawa K."/>
        </authorList>
    </citation>
    <scope>NUCLEOTIDE SEQUENCE [LARGE SCALE GENOMIC DNA]</scope>
    <source>
        <strain evidence="7">Z151</strain>
    </source>
</reference>
<protein>
    <submittedName>
        <fullName evidence="6">Uncharacterized protein</fullName>
    </submittedName>
</protein>
<dbReference type="Proteomes" id="UP000192578">
    <property type="component" value="Unassembled WGS sequence"/>
</dbReference>
<sequence length="385" mass="42440">MVLQPLKITEANDDAANHEDEQRRAYIRRAFGRLLRVMGAFGVTSSTGGTQQSKCSGICRTVRLTAAVCLVMLFLAQFTHLFLRAIATVGTATALKLHFFSRSQTTLTTALGLIILSRRSRKLPSVLSSIASACTWSSDSEFRPLRRFITCFTAYLACIYCVIFPVSLLMKVLKVRGLNESFLGWTIPAGVVSFGMMMIETTSIAFRSAHLMTLIVTCLTLGMQFAHLTRSMKTFRQGWSINKSASEYASGMNDLLYRHYRLSKLVHQFDAIFSASLFLFMASDLIVVTSLISYFISGHRLETTMGHYVTRTDLDHGMFMSSAVGGVVLILSRVIVTAYLSYRLLGVLSTYLVVVVQISANTGQELPMACHCNLTSSGNTSAAVV</sequence>